<evidence type="ECO:0000313" key="2">
    <source>
        <dbReference type="Proteomes" id="UP001348265"/>
    </source>
</evidence>
<protein>
    <recommendedName>
        <fullName evidence="3">DUF3307 domain-containing protein</fullName>
    </recommendedName>
</protein>
<keyword evidence="2" id="KW-1185">Reference proteome</keyword>
<dbReference type="Proteomes" id="UP001348265">
    <property type="component" value="Unassembled WGS sequence"/>
</dbReference>
<gene>
    <name evidence="1" type="ORF">RB636_30910</name>
</gene>
<accession>A0ABU7X246</accession>
<reference evidence="1 2" key="1">
    <citation type="submission" date="2023-08" db="EMBL/GenBank/DDBJ databases">
        <authorList>
            <person name="Sharma P."/>
            <person name="Verma V."/>
            <person name="Mohan M.K."/>
            <person name="Dubey A.K."/>
        </authorList>
    </citation>
    <scope>NUCLEOTIDE SEQUENCE [LARGE SCALE GENOMIC DNA]</scope>
    <source>
        <strain evidence="1 2">ADP4</strain>
    </source>
</reference>
<dbReference type="EMBL" id="JAVFKM010000020">
    <property type="protein sequence ID" value="MEF3117591.1"/>
    <property type="molecule type" value="Genomic_DNA"/>
</dbReference>
<sequence>MSHAYRNAAVFAALLALTRTASKIGDTWAQSDFCAQVKGATDAHPVTYTHSETGLKRTYGTAAGRRACAWHCLTYTVTQAVAVTVGTRALGIRLRPAAAVTAMAVSFGTHYLADRRVPGGLLETLARKTGKGAFWDLADHGINGTFHLDSAWHHGWETLAALVATTRATSR</sequence>
<evidence type="ECO:0000313" key="1">
    <source>
        <dbReference type="EMBL" id="MEF3117591.1"/>
    </source>
</evidence>
<name>A0ABU7X246_9ACTN</name>
<organism evidence="1 2">
    <name type="scientific">Streptomyces chrestomyceticus</name>
    <dbReference type="NCBI Taxonomy" id="68185"/>
    <lineage>
        <taxon>Bacteria</taxon>
        <taxon>Bacillati</taxon>
        <taxon>Actinomycetota</taxon>
        <taxon>Actinomycetes</taxon>
        <taxon>Kitasatosporales</taxon>
        <taxon>Streptomycetaceae</taxon>
        <taxon>Streptomyces</taxon>
    </lineage>
</organism>
<proteinExistence type="predicted"/>
<comment type="caution">
    <text evidence="1">The sequence shown here is derived from an EMBL/GenBank/DDBJ whole genome shotgun (WGS) entry which is preliminary data.</text>
</comment>
<dbReference type="RefSeq" id="WP_331788964.1">
    <property type="nucleotide sequence ID" value="NZ_JAVFKM010000020.1"/>
</dbReference>
<evidence type="ECO:0008006" key="3">
    <source>
        <dbReference type="Google" id="ProtNLM"/>
    </source>
</evidence>